<accession>A0A9W8AJR7</accession>
<dbReference type="Proteomes" id="UP001150925">
    <property type="component" value="Unassembled WGS sequence"/>
</dbReference>
<dbReference type="PROSITE" id="PS50812">
    <property type="entry name" value="PWWP"/>
    <property type="match status" value="1"/>
</dbReference>
<dbReference type="SUPFAM" id="SSF47676">
    <property type="entry name" value="Conserved domain common to transcription factors TFIIS, elongin A, CRSP70"/>
    <property type="match status" value="1"/>
</dbReference>
<dbReference type="PANTHER" id="PTHR15999">
    <property type="entry name" value="ZINC FINGER CW-TYPE PWWP DOMAIN PROTEIN 1"/>
    <property type="match status" value="1"/>
</dbReference>
<feature type="region of interest" description="Disordered" evidence="1">
    <location>
        <begin position="372"/>
        <end position="493"/>
    </location>
</feature>
<protein>
    <recommendedName>
        <fullName evidence="2">PWWP domain-containing protein</fullName>
    </recommendedName>
</protein>
<organism evidence="3 4">
    <name type="scientific">Dispira parvispora</name>
    <dbReference type="NCBI Taxonomy" id="1520584"/>
    <lineage>
        <taxon>Eukaryota</taxon>
        <taxon>Fungi</taxon>
        <taxon>Fungi incertae sedis</taxon>
        <taxon>Zoopagomycota</taxon>
        <taxon>Kickxellomycotina</taxon>
        <taxon>Dimargaritomycetes</taxon>
        <taxon>Dimargaritales</taxon>
        <taxon>Dimargaritaceae</taxon>
        <taxon>Dispira</taxon>
    </lineage>
</organism>
<dbReference type="CDD" id="cd05162">
    <property type="entry name" value="PWWP"/>
    <property type="match status" value="1"/>
</dbReference>
<dbReference type="Gene3D" id="2.30.30.140">
    <property type="match status" value="1"/>
</dbReference>
<feature type="compositionally biased region" description="Basic and acidic residues" evidence="1">
    <location>
        <begin position="469"/>
        <end position="482"/>
    </location>
</feature>
<evidence type="ECO:0000256" key="1">
    <source>
        <dbReference type="SAM" id="MobiDB-lite"/>
    </source>
</evidence>
<evidence type="ECO:0000259" key="2">
    <source>
        <dbReference type="PROSITE" id="PS50812"/>
    </source>
</evidence>
<feature type="compositionally biased region" description="Polar residues" evidence="1">
    <location>
        <begin position="171"/>
        <end position="189"/>
    </location>
</feature>
<reference evidence="3" key="1">
    <citation type="submission" date="2022-07" db="EMBL/GenBank/DDBJ databases">
        <title>Phylogenomic reconstructions and comparative analyses of Kickxellomycotina fungi.</title>
        <authorList>
            <person name="Reynolds N.K."/>
            <person name="Stajich J.E."/>
            <person name="Barry K."/>
            <person name="Grigoriev I.V."/>
            <person name="Crous P."/>
            <person name="Smith M.E."/>
        </authorList>
    </citation>
    <scope>NUCLEOTIDE SEQUENCE</scope>
    <source>
        <strain evidence="3">RSA 1196</strain>
    </source>
</reference>
<name>A0A9W8AJR7_9FUNG</name>
<dbReference type="SMART" id="SM00293">
    <property type="entry name" value="PWWP"/>
    <property type="match status" value="1"/>
</dbReference>
<keyword evidence="4" id="KW-1185">Reference proteome</keyword>
<feature type="compositionally biased region" description="Low complexity" evidence="1">
    <location>
        <begin position="381"/>
        <end position="393"/>
    </location>
</feature>
<sequence>MPLSDYSTGTLCWAKLQGYPWWPARIEDEASLTPAVRRAKPRSSRTHPVFYFGSLDYSWVSEDCLENYQENYERFTSKQRSKRDSQFNQALAQAKDPAVLEKALKKREQLAKKFEVGSDEESDNEASEVDSGGEREEAASAPKIKRGKKRTNGDSDTPKTPSKRQAVGTRKASSAKTVRQTAKVSSETPNNKDKRGAATTSRKRKTNGADEVAEPESPTTHRSEGAAVPLGVNHDNGAINQPEQDKDSLTDDNSSIATTEKPNLPENDNPYIPELRNKLRHRSLRDCLMFYRHKIQKTLLKDQNPGDLAYIDAVFHEMELVSVDLALLKDTKVFKLMKRVVQTIRIDPDQYHLRDRALALVHKWRQKFPELVTRDNRDSGSPAPASTAAPSLAQQTVNGAEQDQSVPSSASPTTAVFQPSTSPSHENNAAPHSEEPEADSKAGKSDVDVSVRPVSPTVQDAPAPTLPNGDDKAASPEHHASHVEPAQPSAISS</sequence>
<feature type="domain" description="PWWP" evidence="2">
    <location>
        <begin position="8"/>
        <end position="70"/>
    </location>
</feature>
<dbReference type="GO" id="GO:0005634">
    <property type="term" value="C:nucleus"/>
    <property type="evidence" value="ECO:0007669"/>
    <property type="project" value="TreeGrafter"/>
</dbReference>
<dbReference type="Pfam" id="PF00855">
    <property type="entry name" value="PWWP"/>
    <property type="match status" value="1"/>
</dbReference>
<feature type="compositionally biased region" description="Polar residues" evidence="1">
    <location>
        <begin position="394"/>
        <end position="427"/>
    </location>
</feature>
<evidence type="ECO:0000313" key="4">
    <source>
        <dbReference type="Proteomes" id="UP001150925"/>
    </source>
</evidence>
<dbReference type="InterPro" id="IPR042778">
    <property type="entry name" value="ZCWPW1/ZCWPW2"/>
</dbReference>
<feature type="compositionally biased region" description="Polar residues" evidence="1">
    <location>
        <begin position="251"/>
        <end position="261"/>
    </location>
</feature>
<comment type="caution">
    <text evidence="3">The sequence shown here is derived from an EMBL/GenBank/DDBJ whole genome shotgun (WGS) entry which is preliminary data.</text>
</comment>
<dbReference type="AlphaFoldDB" id="A0A9W8AJR7"/>
<feature type="region of interest" description="Disordered" evidence="1">
    <location>
        <begin position="113"/>
        <end position="272"/>
    </location>
</feature>
<feature type="compositionally biased region" description="Basic and acidic residues" evidence="1">
    <location>
        <begin position="432"/>
        <end position="449"/>
    </location>
</feature>
<dbReference type="InterPro" id="IPR035441">
    <property type="entry name" value="TFIIS/LEDGF_dom_sf"/>
</dbReference>
<feature type="compositionally biased region" description="Acidic residues" evidence="1">
    <location>
        <begin position="117"/>
        <end position="128"/>
    </location>
</feature>
<dbReference type="InterPro" id="IPR000313">
    <property type="entry name" value="PWWP_dom"/>
</dbReference>
<proteinExistence type="predicted"/>
<dbReference type="SUPFAM" id="SSF63748">
    <property type="entry name" value="Tudor/PWWP/MBT"/>
    <property type="match status" value="1"/>
</dbReference>
<dbReference type="EMBL" id="JANBPY010002245">
    <property type="protein sequence ID" value="KAJ1955834.1"/>
    <property type="molecule type" value="Genomic_DNA"/>
</dbReference>
<dbReference type="OrthoDB" id="62853at2759"/>
<evidence type="ECO:0000313" key="3">
    <source>
        <dbReference type="EMBL" id="KAJ1955834.1"/>
    </source>
</evidence>
<dbReference type="PANTHER" id="PTHR15999:SF2">
    <property type="entry name" value="ZINC FINGER CW-TYPE PWWP DOMAIN PROTEIN 1"/>
    <property type="match status" value="1"/>
</dbReference>
<gene>
    <name evidence="3" type="ORF">IWQ62_005439</name>
</gene>